<dbReference type="AlphaFoldDB" id="A0A2U3KMV9"/>
<proteinExistence type="predicted"/>
<name>A0A2U3KMV9_9FIRM</name>
<organism evidence="1 2">
    <name type="scientific">Candidatus Desulfosporosinus infrequens</name>
    <dbReference type="NCBI Taxonomy" id="2043169"/>
    <lineage>
        <taxon>Bacteria</taxon>
        <taxon>Bacillati</taxon>
        <taxon>Bacillota</taxon>
        <taxon>Clostridia</taxon>
        <taxon>Eubacteriales</taxon>
        <taxon>Desulfitobacteriaceae</taxon>
        <taxon>Desulfosporosinus</taxon>
    </lineage>
</organism>
<gene>
    <name evidence="1" type="ORF">SBF1_2380003</name>
</gene>
<sequence length="65" mass="7779">MRYKVFAMIVQLMSTMPFVLSTWSSPLWEFYSRAKTSYQIKINKFETEATVTMLRAFKYGEDELH</sequence>
<evidence type="ECO:0000313" key="1">
    <source>
        <dbReference type="EMBL" id="SPF40955.1"/>
    </source>
</evidence>
<reference evidence="2" key="1">
    <citation type="submission" date="2018-02" db="EMBL/GenBank/DDBJ databases">
        <authorList>
            <person name="Hausmann B."/>
        </authorList>
    </citation>
    <scope>NUCLEOTIDE SEQUENCE [LARGE SCALE GENOMIC DNA]</scope>
    <source>
        <strain evidence="2">Peat soil MAG SbF1</strain>
    </source>
</reference>
<evidence type="ECO:0000313" key="2">
    <source>
        <dbReference type="Proteomes" id="UP000238916"/>
    </source>
</evidence>
<dbReference type="EMBL" id="OMOF01000155">
    <property type="protein sequence ID" value="SPF40955.1"/>
    <property type="molecule type" value="Genomic_DNA"/>
</dbReference>
<dbReference type="Proteomes" id="UP000238916">
    <property type="component" value="Unassembled WGS sequence"/>
</dbReference>
<accession>A0A2U3KMV9</accession>
<protein>
    <submittedName>
        <fullName evidence="1">Uncharacterized protein</fullName>
    </submittedName>
</protein>